<evidence type="ECO:0000256" key="6">
    <source>
        <dbReference type="ARBA" id="ARBA00023145"/>
    </source>
</evidence>
<keyword evidence="4" id="KW-0745">Spermidine biosynthesis</keyword>
<sequence length="115" mass="12174">MSQPPFTPGLHLLIDHFGGHGLTDPQMLRDALTGAAHAAGATVLSCELHGFEGGGITGVVLLAESHITIHTWPERDYAAIDIFMCGNADPHRAAAHLEQALTPARTTVTAHQRGH</sequence>
<dbReference type="InterPro" id="IPR003826">
    <property type="entry name" value="AdoMetDC_fam_prok"/>
</dbReference>
<keyword evidence="6" id="KW-0865">Zymogen</keyword>
<organism evidence="10 11">
    <name type="scientific">Pontivivens marinum</name>
    <dbReference type="NCBI Taxonomy" id="1690039"/>
    <lineage>
        <taxon>Bacteria</taxon>
        <taxon>Pseudomonadati</taxon>
        <taxon>Pseudomonadota</taxon>
        <taxon>Alphaproteobacteria</taxon>
        <taxon>Rhodobacterales</taxon>
        <taxon>Paracoccaceae</taxon>
        <taxon>Pontivivens</taxon>
    </lineage>
</organism>
<keyword evidence="2" id="KW-0210">Decarboxylase</keyword>
<keyword evidence="9" id="KW-0670">Pyruvate</keyword>
<keyword evidence="7" id="KW-0456">Lyase</keyword>
<accession>A0A2C9CP54</accession>
<evidence type="ECO:0000256" key="5">
    <source>
        <dbReference type="ARBA" id="ARBA00023115"/>
    </source>
</evidence>
<dbReference type="GO" id="GO:0004014">
    <property type="term" value="F:adenosylmethionine decarboxylase activity"/>
    <property type="evidence" value="ECO:0007669"/>
    <property type="project" value="InterPro"/>
</dbReference>
<evidence type="ECO:0000313" key="11">
    <source>
        <dbReference type="Proteomes" id="UP000220034"/>
    </source>
</evidence>
<dbReference type="Proteomes" id="UP000220034">
    <property type="component" value="Unassembled WGS sequence"/>
</dbReference>
<dbReference type="PANTHER" id="PTHR33866:SF2">
    <property type="entry name" value="S-ADENOSYLMETHIONINE DECARBOXYLASE PROENZYME"/>
    <property type="match status" value="1"/>
</dbReference>
<name>A0A2C9CP54_9RHOB</name>
<dbReference type="InterPro" id="IPR017716">
    <property type="entry name" value="S-AdoMet_deCOase_pro-enz"/>
</dbReference>
<dbReference type="AlphaFoldDB" id="A0A2C9CP54"/>
<dbReference type="PANTHER" id="PTHR33866">
    <property type="entry name" value="S-ADENOSYLMETHIONINE DECARBOXYLASE PROENZYME"/>
    <property type="match status" value="1"/>
</dbReference>
<evidence type="ECO:0000256" key="8">
    <source>
        <dbReference type="ARBA" id="ARBA00023270"/>
    </source>
</evidence>
<evidence type="ECO:0000256" key="7">
    <source>
        <dbReference type="ARBA" id="ARBA00023239"/>
    </source>
</evidence>
<keyword evidence="8" id="KW-0704">Schiff base</keyword>
<gene>
    <name evidence="10" type="ORF">SAMN06273572_1011157</name>
</gene>
<proteinExistence type="predicted"/>
<evidence type="ECO:0000313" key="10">
    <source>
        <dbReference type="EMBL" id="SOH93301.1"/>
    </source>
</evidence>
<dbReference type="EMBL" id="OCTN01000001">
    <property type="protein sequence ID" value="SOH93301.1"/>
    <property type="molecule type" value="Genomic_DNA"/>
</dbReference>
<comment type="cofactor">
    <cofactor evidence="1">
        <name>pyruvate</name>
        <dbReference type="ChEBI" id="CHEBI:15361"/>
    </cofactor>
</comment>
<protein>
    <submittedName>
        <fullName evidence="10">S-adenosylmethionine decarboxylase</fullName>
    </submittedName>
</protein>
<reference evidence="11" key="1">
    <citation type="submission" date="2017-09" db="EMBL/GenBank/DDBJ databases">
        <authorList>
            <person name="Varghese N."/>
            <person name="Submissions S."/>
        </authorList>
    </citation>
    <scope>NUCLEOTIDE SEQUENCE [LARGE SCALE GENOMIC DNA]</scope>
    <source>
        <strain evidence="11">C7</strain>
    </source>
</reference>
<dbReference type="Gene3D" id="3.60.90.10">
    <property type="entry name" value="S-adenosylmethionine decarboxylase"/>
    <property type="match status" value="1"/>
</dbReference>
<dbReference type="OrthoDB" id="9793120at2"/>
<keyword evidence="5" id="KW-0620">Polyamine biosynthesis</keyword>
<dbReference type="NCBIfam" id="TIGR03330">
    <property type="entry name" value="SAM_DCase_Bsu"/>
    <property type="match status" value="1"/>
</dbReference>
<evidence type="ECO:0000256" key="4">
    <source>
        <dbReference type="ARBA" id="ARBA00023066"/>
    </source>
</evidence>
<dbReference type="GO" id="GO:0008295">
    <property type="term" value="P:spermidine biosynthetic process"/>
    <property type="evidence" value="ECO:0007669"/>
    <property type="project" value="UniProtKB-KW"/>
</dbReference>
<evidence type="ECO:0000256" key="2">
    <source>
        <dbReference type="ARBA" id="ARBA00022793"/>
    </source>
</evidence>
<evidence type="ECO:0000256" key="1">
    <source>
        <dbReference type="ARBA" id="ARBA00001928"/>
    </source>
</evidence>
<evidence type="ECO:0000256" key="9">
    <source>
        <dbReference type="ARBA" id="ARBA00023317"/>
    </source>
</evidence>
<keyword evidence="3" id="KW-0068">Autocatalytic cleavage</keyword>
<keyword evidence="11" id="KW-1185">Reference proteome</keyword>
<dbReference type="RefSeq" id="WP_097928813.1">
    <property type="nucleotide sequence ID" value="NZ_OCTN01000001.1"/>
</dbReference>
<evidence type="ECO:0000256" key="3">
    <source>
        <dbReference type="ARBA" id="ARBA00022813"/>
    </source>
</evidence>
<dbReference type="InterPro" id="IPR016067">
    <property type="entry name" value="S-AdoMet_deCO2ase_core"/>
</dbReference>
<dbReference type="GO" id="GO:0005829">
    <property type="term" value="C:cytosol"/>
    <property type="evidence" value="ECO:0007669"/>
    <property type="project" value="TreeGrafter"/>
</dbReference>
<dbReference type="SUPFAM" id="SSF56276">
    <property type="entry name" value="S-adenosylmethionine decarboxylase"/>
    <property type="match status" value="1"/>
</dbReference>
<dbReference type="Pfam" id="PF02675">
    <property type="entry name" value="AdoMet_dc"/>
    <property type="match status" value="1"/>
</dbReference>